<dbReference type="OrthoDB" id="7265739at2"/>
<comment type="similarity">
    <text evidence="1">Belongs to the membrane fusion protein (MFP) (TC 8.A.1) family.</text>
</comment>
<sequence length="360" mass="38042">MPRFRSLLALSCLLLVACSGESETQAPADPPASLTVSVAPPAQQALPQRITASGSVAAWEEMSLGVELSGQRVAEVLVEVGDTVTKGQPLLRLDTRSLEMEQRQAEAALAQAQANLTVAAANARRGERLKKEQLVAASEADQLIAGELTAQAQRNTAQAQLENARLRLGFATLRAPDDGVISARSVQPGQVVVTAAEMLRLIRKGRLEWRAELPEAELIRVSPGAAVELRSPDGAAVRGTVRAVSPSLDAQSRTGTVYADLPEPGALRAGMYASGDIVLGERTARTVPESAIVERDGHRYLFVLGDQDVVSQRRVQTGARSNGVVEIRDGLQGDEQVVVQGAGFLSDGDRVRVVPADAAG</sequence>
<dbReference type="GO" id="GO:0015562">
    <property type="term" value="F:efflux transmembrane transporter activity"/>
    <property type="evidence" value="ECO:0007669"/>
    <property type="project" value="TreeGrafter"/>
</dbReference>
<proteinExistence type="inferred from homology"/>
<keyword evidence="8" id="KW-1185">Reference proteome</keyword>
<evidence type="ECO:0000256" key="2">
    <source>
        <dbReference type="SAM" id="Coils"/>
    </source>
</evidence>
<dbReference type="InterPro" id="IPR058637">
    <property type="entry name" value="YknX-like_C"/>
</dbReference>
<dbReference type="PANTHER" id="PTHR30469">
    <property type="entry name" value="MULTIDRUG RESISTANCE PROTEIN MDTA"/>
    <property type="match status" value="1"/>
</dbReference>
<evidence type="ECO:0000313" key="8">
    <source>
        <dbReference type="Proteomes" id="UP000305760"/>
    </source>
</evidence>
<evidence type="ECO:0000259" key="6">
    <source>
        <dbReference type="Pfam" id="PF25989"/>
    </source>
</evidence>
<dbReference type="Pfam" id="PF25876">
    <property type="entry name" value="HH_MFP_RND"/>
    <property type="match status" value="1"/>
</dbReference>
<organism evidence="7 8">
    <name type="scientific">Arenimonas terrae</name>
    <dbReference type="NCBI Taxonomy" id="2546226"/>
    <lineage>
        <taxon>Bacteria</taxon>
        <taxon>Pseudomonadati</taxon>
        <taxon>Pseudomonadota</taxon>
        <taxon>Gammaproteobacteria</taxon>
        <taxon>Lysobacterales</taxon>
        <taxon>Lysobacteraceae</taxon>
        <taxon>Arenimonas</taxon>
    </lineage>
</organism>
<comment type="caution">
    <text evidence="7">The sequence shown here is derived from an EMBL/GenBank/DDBJ whole genome shotgun (WGS) entry which is preliminary data.</text>
</comment>
<keyword evidence="2" id="KW-0175">Coiled coil</keyword>
<dbReference type="EMBL" id="SMDR01000004">
    <property type="protein sequence ID" value="TNJ32846.1"/>
    <property type="molecule type" value="Genomic_DNA"/>
</dbReference>
<feature type="signal peptide" evidence="3">
    <location>
        <begin position="1"/>
        <end position="28"/>
    </location>
</feature>
<evidence type="ECO:0000256" key="3">
    <source>
        <dbReference type="SAM" id="SignalP"/>
    </source>
</evidence>
<dbReference type="RefSeq" id="WP_139449914.1">
    <property type="nucleotide sequence ID" value="NZ_SMDR01000004.1"/>
</dbReference>
<dbReference type="InterPro" id="IPR006143">
    <property type="entry name" value="RND_pump_MFP"/>
</dbReference>
<dbReference type="InterPro" id="IPR058624">
    <property type="entry name" value="MdtA-like_HH"/>
</dbReference>
<gene>
    <name evidence="7" type="ORF">E1B00_14130</name>
</gene>
<feature type="coiled-coil region" evidence="2">
    <location>
        <begin position="95"/>
        <end position="122"/>
    </location>
</feature>
<dbReference type="Proteomes" id="UP000305760">
    <property type="component" value="Unassembled WGS sequence"/>
</dbReference>
<dbReference type="AlphaFoldDB" id="A0A5C4RNL8"/>
<evidence type="ECO:0000256" key="1">
    <source>
        <dbReference type="ARBA" id="ARBA00009477"/>
    </source>
</evidence>
<reference evidence="7 8" key="1">
    <citation type="submission" date="2019-03" db="EMBL/GenBank/DDBJ databases">
        <title>Arenimonas daejeonensis sp. nov., isolated from compost.</title>
        <authorList>
            <person name="Jeon C.O."/>
        </authorList>
    </citation>
    <scope>NUCLEOTIDE SEQUENCE [LARGE SCALE GENOMIC DNA]</scope>
    <source>
        <strain evidence="7 8">R29</strain>
    </source>
</reference>
<feature type="domain" description="CusB-like beta-barrel" evidence="5">
    <location>
        <begin position="211"/>
        <end position="274"/>
    </location>
</feature>
<dbReference type="Pfam" id="PF25954">
    <property type="entry name" value="Beta-barrel_RND_2"/>
    <property type="match status" value="1"/>
</dbReference>
<feature type="chain" id="PRO_5022939587" evidence="3">
    <location>
        <begin position="29"/>
        <end position="360"/>
    </location>
</feature>
<dbReference type="NCBIfam" id="TIGR01730">
    <property type="entry name" value="RND_mfp"/>
    <property type="match status" value="1"/>
</dbReference>
<dbReference type="GO" id="GO:1990281">
    <property type="term" value="C:efflux pump complex"/>
    <property type="evidence" value="ECO:0007669"/>
    <property type="project" value="TreeGrafter"/>
</dbReference>
<dbReference type="Gene3D" id="1.10.287.470">
    <property type="entry name" value="Helix hairpin bin"/>
    <property type="match status" value="1"/>
</dbReference>
<keyword evidence="3" id="KW-0732">Signal</keyword>
<evidence type="ECO:0000259" key="5">
    <source>
        <dbReference type="Pfam" id="PF25954"/>
    </source>
</evidence>
<dbReference type="PROSITE" id="PS51257">
    <property type="entry name" value="PROKAR_LIPOPROTEIN"/>
    <property type="match status" value="1"/>
</dbReference>
<dbReference type="PANTHER" id="PTHR30469:SF15">
    <property type="entry name" value="HLYD FAMILY OF SECRETION PROTEINS"/>
    <property type="match status" value="1"/>
</dbReference>
<name>A0A5C4RNL8_9GAMM</name>
<dbReference type="InterPro" id="IPR058792">
    <property type="entry name" value="Beta-barrel_RND_2"/>
</dbReference>
<dbReference type="SUPFAM" id="SSF111369">
    <property type="entry name" value="HlyD-like secretion proteins"/>
    <property type="match status" value="1"/>
</dbReference>
<accession>A0A5C4RNL8</accession>
<evidence type="ECO:0000259" key="4">
    <source>
        <dbReference type="Pfam" id="PF25876"/>
    </source>
</evidence>
<dbReference type="Gene3D" id="2.40.30.170">
    <property type="match status" value="1"/>
</dbReference>
<dbReference type="Pfam" id="PF25989">
    <property type="entry name" value="YknX_C"/>
    <property type="match status" value="1"/>
</dbReference>
<dbReference type="Gene3D" id="2.40.50.100">
    <property type="match status" value="1"/>
</dbReference>
<evidence type="ECO:0000313" key="7">
    <source>
        <dbReference type="EMBL" id="TNJ32846.1"/>
    </source>
</evidence>
<protein>
    <submittedName>
        <fullName evidence="7">Efflux RND transporter periplasmic adaptor subunit</fullName>
    </submittedName>
</protein>
<feature type="domain" description="YknX-like C-terminal permuted SH3-like" evidence="6">
    <location>
        <begin position="285"/>
        <end position="353"/>
    </location>
</feature>
<feature type="domain" description="Multidrug resistance protein MdtA-like alpha-helical hairpin" evidence="4">
    <location>
        <begin position="103"/>
        <end position="170"/>
    </location>
</feature>
<dbReference type="Gene3D" id="2.40.420.20">
    <property type="match status" value="1"/>
</dbReference>